<organism evidence="1">
    <name type="scientific">Anguilla anguilla</name>
    <name type="common">European freshwater eel</name>
    <name type="synonym">Muraena anguilla</name>
    <dbReference type="NCBI Taxonomy" id="7936"/>
    <lineage>
        <taxon>Eukaryota</taxon>
        <taxon>Metazoa</taxon>
        <taxon>Chordata</taxon>
        <taxon>Craniata</taxon>
        <taxon>Vertebrata</taxon>
        <taxon>Euteleostomi</taxon>
        <taxon>Actinopterygii</taxon>
        <taxon>Neopterygii</taxon>
        <taxon>Teleostei</taxon>
        <taxon>Anguilliformes</taxon>
        <taxon>Anguillidae</taxon>
        <taxon>Anguilla</taxon>
    </lineage>
</organism>
<accession>A0A0E9X9K4</accession>
<proteinExistence type="predicted"/>
<reference evidence="1" key="2">
    <citation type="journal article" date="2015" name="Fish Shellfish Immunol.">
        <title>Early steps in the European eel (Anguilla anguilla)-Vibrio vulnificus interaction in the gills: Role of the RtxA13 toxin.</title>
        <authorList>
            <person name="Callol A."/>
            <person name="Pajuelo D."/>
            <person name="Ebbesson L."/>
            <person name="Teles M."/>
            <person name="MacKenzie S."/>
            <person name="Amaro C."/>
        </authorList>
    </citation>
    <scope>NUCLEOTIDE SEQUENCE</scope>
</reference>
<protein>
    <submittedName>
        <fullName evidence="1">Uncharacterized protein</fullName>
    </submittedName>
</protein>
<reference evidence="1" key="1">
    <citation type="submission" date="2014-11" db="EMBL/GenBank/DDBJ databases">
        <authorList>
            <person name="Amaro Gonzalez C."/>
        </authorList>
    </citation>
    <scope>NUCLEOTIDE SEQUENCE</scope>
</reference>
<evidence type="ECO:0000313" key="1">
    <source>
        <dbReference type="EMBL" id="JAH99146.1"/>
    </source>
</evidence>
<sequence length="8" mass="1016">MPKLGEWR</sequence>
<dbReference type="EMBL" id="GBXM01009431">
    <property type="protein sequence ID" value="JAH99146.1"/>
    <property type="molecule type" value="Transcribed_RNA"/>
</dbReference>
<name>A0A0E9X9K4_ANGAN</name>